<dbReference type="VEuPathDB" id="VectorBase:GBRI043513"/>
<dbReference type="AlphaFoldDB" id="A0A1A9X430"/>
<keyword evidence="2" id="KW-1133">Transmembrane helix</keyword>
<feature type="region of interest" description="Disordered" evidence="1">
    <location>
        <begin position="108"/>
        <end position="147"/>
    </location>
</feature>
<evidence type="ECO:0000256" key="2">
    <source>
        <dbReference type="SAM" id="Phobius"/>
    </source>
</evidence>
<dbReference type="STRING" id="37001.A0A1A9X430"/>
<feature type="compositionally biased region" description="Low complexity" evidence="1">
    <location>
        <begin position="117"/>
        <end position="132"/>
    </location>
</feature>
<keyword evidence="2" id="KW-0812">Transmembrane</keyword>
<reference evidence="4" key="1">
    <citation type="submission" date="2014-03" db="EMBL/GenBank/DDBJ databases">
        <authorList>
            <person name="Aksoy S."/>
            <person name="Warren W."/>
            <person name="Wilson R.K."/>
        </authorList>
    </citation>
    <scope>NUCLEOTIDE SEQUENCE [LARGE SCALE GENOMIC DNA]</scope>
    <source>
        <strain evidence="4">IAEA</strain>
    </source>
</reference>
<dbReference type="EnsemblMetazoa" id="GBRI043513-RA">
    <property type="protein sequence ID" value="GBRI043513-PA"/>
    <property type="gene ID" value="GBRI043513"/>
</dbReference>
<protein>
    <submittedName>
        <fullName evidence="3">Uncharacterized protein</fullName>
    </submittedName>
</protein>
<keyword evidence="4" id="KW-1185">Reference proteome</keyword>
<name>A0A1A9X430_9MUSC</name>
<keyword evidence="2" id="KW-0472">Membrane</keyword>
<evidence type="ECO:0000313" key="4">
    <source>
        <dbReference type="Proteomes" id="UP000091820"/>
    </source>
</evidence>
<reference evidence="3" key="2">
    <citation type="submission" date="2020-05" db="UniProtKB">
        <authorList>
            <consortium name="EnsemblMetazoa"/>
        </authorList>
    </citation>
    <scope>IDENTIFICATION</scope>
    <source>
        <strain evidence="3">IAEA</strain>
    </source>
</reference>
<sequence length="190" mass="19645">MHWSTEITISRWCCVCSALVIIIVAVAAVVVVVVVVVALIVHHVQHPQQYQHQQQINKNQANGGILNGLDTTSHLIRAPRPPIRNASSISTSCGSASGGISTSINSGVNTLIDQTPSNGSSSSGVSSTPSSKGHSHQHLGHMHTLGGATNMDNIALTTSATAGTSAPATSGGVHLLQQQVPQAAIDEMRV</sequence>
<feature type="transmembrane region" description="Helical" evidence="2">
    <location>
        <begin position="12"/>
        <end position="41"/>
    </location>
</feature>
<accession>A0A1A9X430</accession>
<organism evidence="3 4">
    <name type="scientific">Glossina brevipalpis</name>
    <dbReference type="NCBI Taxonomy" id="37001"/>
    <lineage>
        <taxon>Eukaryota</taxon>
        <taxon>Metazoa</taxon>
        <taxon>Ecdysozoa</taxon>
        <taxon>Arthropoda</taxon>
        <taxon>Hexapoda</taxon>
        <taxon>Insecta</taxon>
        <taxon>Pterygota</taxon>
        <taxon>Neoptera</taxon>
        <taxon>Endopterygota</taxon>
        <taxon>Diptera</taxon>
        <taxon>Brachycera</taxon>
        <taxon>Muscomorpha</taxon>
        <taxon>Hippoboscoidea</taxon>
        <taxon>Glossinidae</taxon>
        <taxon>Glossina</taxon>
    </lineage>
</organism>
<proteinExistence type="predicted"/>
<evidence type="ECO:0000313" key="3">
    <source>
        <dbReference type="EnsemblMetazoa" id="GBRI043513-PA"/>
    </source>
</evidence>
<evidence type="ECO:0000256" key="1">
    <source>
        <dbReference type="SAM" id="MobiDB-lite"/>
    </source>
</evidence>
<dbReference type="Proteomes" id="UP000091820">
    <property type="component" value="Unassembled WGS sequence"/>
</dbReference>